<keyword evidence="4" id="KW-1185">Reference proteome</keyword>
<dbReference type="Proteomes" id="UP001165679">
    <property type="component" value="Unassembled WGS sequence"/>
</dbReference>
<feature type="signal peptide" evidence="2">
    <location>
        <begin position="1"/>
        <end position="20"/>
    </location>
</feature>
<protein>
    <submittedName>
        <fullName evidence="3">Tetratricopeptide repeat protein</fullName>
    </submittedName>
</protein>
<dbReference type="EMBL" id="JAPDNT010000012">
    <property type="protein sequence ID" value="MCW3475821.1"/>
    <property type="molecule type" value="Genomic_DNA"/>
</dbReference>
<feature type="chain" id="PRO_5041435864" evidence="2">
    <location>
        <begin position="21"/>
        <end position="244"/>
    </location>
</feature>
<name>A0AA41YL60_9PROT</name>
<reference evidence="3" key="1">
    <citation type="submission" date="2022-09" db="EMBL/GenBank/DDBJ databases">
        <title>Rhodovastum sp. nov. RN2-1 isolated from soil in Seongnam, South Korea.</title>
        <authorList>
            <person name="Le N.T."/>
        </authorList>
    </citation>
    <scope>NUCLEOTIDE SEQUENCE</scope>
    <source>
        <strain evidence="3">RN2-1</strain>
    </source>
</reference>
<dbReference type="Pfam" id="PF14559">
    <property type="entry name" value="TPR_19"/>
    <property type="match status" value="1"/>
</dbReference>
<dbReference type="PANTHER" id="PTHR12558:SF33">
    <property type="entry name" value="BLL7664 PROTEIN"/>
    <property type="match status" value="1"/>
</dbReference>
<dbReference type="Pfam" id="PF13432">
    <property type="entry name" value="TPR_16"/>
    <property type="match status" value="1"/>
</dbReference>
<reference evidence="3" key="2">
    <citation type="submission" date="2022-10" db="EMBL/GenBank/DDBJ databases">
        <authorList>
            <person name="Trinh H.N."/>
        </authorList>
    </citation>
    <scope>NUCLEOTIDE SEQUENCE</scope>
    <source>
        <strain evidence="3">RN2-1</strain>
    </source>
</reference>
<evidence type="ECO:0000313" key="3">
    <source>
        <dbReference type="EMBL" id="MCW3475821.1"/>
    </source>
</evidence>
<dbReference type="Gene3D" id="1.25.40.10">
    <property type="entry name" value="Tetratricopeptide repeat domain"/>
    <property type="match status" value="2"/>
</dbReference>
<keyword evidence="1" id="KW-0802">TPR repeat</keyword>
<gene>
    <name evidence="3" type="ORF">OL599_14675</name>
</gene>
<evidence type="ECO:0000256" key="1">
    <source>
        <dbReference type="PROSITE-ProRule" id="PRU00339"/>
    </source>
</evidence>
<dbReference type="SMART" id="SM00028">
    <property type="entry name" value="TPR"/>
    <property type="match status" value="3"/>
</dbReference>
<comment type="caution">
    <text evidence="3">The sequence shown here is derived from an EMBL/GenBank/DDBJ whole genome shotgun (WGS) entry which is preliminary data.</text>
</comment>
<dbReference type="AlphaFoldDB" id="A0AA41YL60"/>
<dbReference type="PANTHER" id="PTHR12558">
    <property type="entry name" value="CELL DIVISION CYCLE 16,23,27"/>
    <property type="match status" value="1"/>
</dbReference>
<dbReference type="PROSITE" id="PS51257">
    <property type="entry name" value="PROKAR_LIPOPROTEIN"/>
    <property type="match status" value="1"/>
</dbReference>
<feature type="repeat" description="TPR" evidence="1">
    <location>
        <begin position="128"/>
        <end position="161"/>
    </location>
</feature>
<keyword evidence="2" id="KW-0732">Signal</keyword>
<dbReference type="InterPro" id="IPR019734">
    <property type="entry name" value="TPR_rpt"/>
</dbReference>
<dbReference type="InterPro" id="IPR011990">
    <property type="entry name" value="TPR-like_helical_dom_sf"/>
</dbReference>
<dbReference type="SUPFAM" id="SSF48452">
    <property type="entry name" value="TPR-like"/>
    <property type="match status" value="1"/>
</dbReference>
<evidence type="ECO:0000313" key="4">
    <source>
        <dbReference type="Proteomes" id="UP001165679"/>
    </source>
</evidence>
<dbReference type="RefSeq" id="WP_264714550.1">
    <property type="nucleotide sequence ID" value="NZ_JAPDNT010000012.1"/>
</dbReference>
<proteinExistence type="predicted"/>
<dbReference type="PROSITE" id="PS50005">
    <property type="entry name" value="TPR"/>
    <property type="match status" value="1"/>
</dbReference>
<sequence>MRRLSIVVLLIGLAGCGATASQSGSGTAPGLRIADAAIASGTPAVALQALEGMLATNPRNTDALLRHARANMMLGNSSAAEASYRRALAVDGRLTEAQVGLGRILLASNAAQAEKLFEQALARDAKNPAILNNLGVARDLQGRHAQAQDAYLQALALAPDLTSARTNLGLSLSVSGKPEEGATMLGQLARDGNADRRARDNLALALALSGRTGEADKVLREEMSAADASRALAGYRALADNPAP</sequence>
<organism evidence="3 4">
    <name type="scientific">Limobrevibacterium gyesilva</name>
    <dbReference type="NCBI Taxonomy" id="2991712"/>
    <lineage>
        <taxon>Bacteria</taxon>
        <taxon>Pseudomonadati</taxon>
        <taxon>Pseudomonadota</taxon>
        <taxon>Alphaproteobacteria</taxon>
        <taxon>Acetobacterales</taxon>
        <taxon>Acetobacteraceae</taxon>
        <taxon>Limobrevibacterium</taxon>
    </lineage>
</organism>
<evidence type="ECO:0000256" key="2">
    <source>
        <dbReference type="SAM" id="SignalP"/>
    </source>
</evidence>
<accession>A0AA41YL60</accession>